<organism evidence="6">
    <name type="scientific">hydrothermal vent metagenome</name>
    <dbReference type="NCBI Taxonomy" id="652676"/>
    <lineage>
        <taxon>unclassified sequences</taxon>
        <taxon>metagenomes</taxon>
        <taxon>ecological metagenomes</taxon>
    </lineage>
</organism>
<evidence type="ECO:0000256" key="4">
    <source>
        <dbReference type="ARBA" id="ARBA00022840"/>
    </source>
</evidence>
<keyword evidence="2" id="KW-0813">Transport</keyword>
<name>A0A1W1BNJ5_9ZZZZ</name>
<feature type="domain" description="ABC transporter" evidence="5">
    <location>
        <begin position="2"/>
        <end position="222"/>
    </location>
</feature>
<protein>
    <submittedName>
        <fullName evidence="6">ABC-type antimicrobial peptide transport system, ATPase component</fullName>
    </submittedName>
</protein>
<dbReference type="InterPro" id="IPR003439">
    <property type="entry name" value="ABC_transporter-like_ATP-bd"/>
</dbReference>
<dbReference type="PROSITE" id="PS50893">
    <property type="entry name" value="ABC_TRANSPORTER_2"/>
    <property type="match status" value="1"/>
</dbReference>
<dbReference type="PANTHER" id="PTHR42798:SF7">
    <property type="entry name" value="ALPHA-D-RIBOSE 1-METHYLPHOSPHONATE 5-TRIPHOSPHATE SYNTHASE SUBUNIT PHNL"/>
    <property type="match status" value="1"/>
</dbReference>
<reference evidence="6" key="1">
    <citation type="submission" date="2016-10" db="EMBL/GenBank/DDBJ databases">
        <authorList>
            <person name="de Groot N.N."/>
        </authorList>
    </citation>
    <scope>NUCLEOTIDE SEQUENCE</scope>
</reference>
<evidence type="ECO:0000256" key="1">
    <source>
        <dbReference type="ARBA" id="ARBA00005417"/>
    </source>
</evidence>
<gene>
    <name evidence="6" type="ORF">MNB_SV-9-32</name>
</gene>
<dbReference type="PANTHER" id="PTHR42798">
    <property type="entry name" value="LIPOPROTEIN-RELEASING SYSTEM ATP-BINDING PROTEIN LOLD"/>
    <property type="match status" value="1"/>
</dbReference>
<dbReference type="AlphaFoldDB" id="A0A1W1BNJ5"/>
<dbReference type="SMART" id="SM00382">
    <property type="entry name" value="AAA"/>
    <property type="match status" value="1"/>
</dbReference>
<dbReference type="CDD" id="cd03255">
    <property type="entry name" value="ABC_MJ0796_LolCDE_FtsE"/>
    <property type="match status" value="1"/>
</dbReference>
<dbReference type="SUPFAM" id="SSF52540">
    <property type="entry name" value="P-loop containing nucleoside triphosphate hydrolases"/>
    <property type="match status" value="1"/>
</dbReference>
<dbReference type="Pfam" id="PF00005">
    <property type="entry name" value="ABC_tran"/>
    <property type="match status" value="1"/>
</dbReference>
<dbReference type="InterPro" id="IPR017911">
    <property type="entry name" value="MacB-like_ATP-bd"/>
</dbReference>
<proteinExistence type="inferred from homology"/>
<sequence>MITLKSIYKIFNENTPQEFKALKNINLEIKQGETIILSGVSGSGKSTLLSIIASLDRPSSGMVSVNGELVSKLPDYHSSLYRSKEIGFIFQHFNLLESLTVEDNILAPLIPLGIDILEAKEMVNSAMKKAHIEHKAFQSIRELSGGEKQRCAIARALVREPNIIICDEPTANLDKENSLKFIEILHQLSLENKTIIVATHDSLFENLNFESRLIYMEDGIIV</sequence>
<keyword evidence="4" id="KW-0067">ATP-binding</keyword>
<keyword evidence="3" id="KW-0547">Nucleotide-binding</keyword>
<dbReference type="Gene3D" id="3.40.50.300">
    <property type="entry name" value="P-loop containing nucleotide triphosphate hydrolases"/>
    <property type="match status" value="1"/>
</dbReference>
<comment type="similarity">
    <text evidence="1">Belongs to the ABC transporter superfamily.</text>
</comment>
<dbReference type="InterPro" id="IPR027417">
    <property type="entry name" value="P-loop_NTPase"/>
</dbReference>
<dbReference type="GO" id="GO:0016887">
    <property type="term" value="F:ATP hydrolysis activity"/>
    <property type="evidence" value="ECO:0007669"/>
    <property type="project" value="InterPro"/>
</dbReference>
<evidence type="ECO:0000256" key="3">
    <source>
        <dbReference type="ARBA" id="ARBA00022741"/>
    </source>
</evidence>
<evidence type="ECO:0000313" key="6">
    <source>
        <dbReference type="EMBL" id="SFV55047.1"/>
    </source>
</evidence>
<dbReference type="GO" id="GO:0005524">
    <property type="term" value="F:ATP binding"/>
    <property type="evidence" value="ECO:0007669"/>
    <property type="project" value="UniProtKB-KW"/>
</dbReference>
<evidence type="ECO:0000259" key="5">
    <source>
        <dbReference type="PROSITE" id="PS50893"/>
    </source>
</evidence>
<accession>A0A1W1BNJ5</accession>
<dbReference type="InterPro" id="IPR003593">
    <property type="entry name" value="AAA+_ATPase"/>
</dbReference>
<dbReference type="EMBL" id="FPHG01000027">
    <property type="protein sequence ID" value="SFV55047.1"/>
    <property type="molecule type" value="Genomic_DNA"/>
</dbReference>
<evidence type="ECO:0000256" key="2">
    <source>
        <dbReference type="ARBA" id="ARBA00022448"/>
    </source>
</evidence>